<keyword evidence="3" id="KW-1185">Reference proteome</keyword>
<gene>
    <name evidence="2" type="ORF">SAMN05216213_108124</name>
</gene>
<dbReference type="OrthoDB" id="8421013at2"/>
<dbReference type="RefSeq" id="WP_090431580.1">
    <property type="nucleotide sequence ID" value="NZ_FNJJ01000008.1"/>
</dbReference>
<dbReference type="InterPro" id="IPR019734">
    <property type="entry name" value="TPR_rpt"/>
</dbReference>
<accession>A0A1H0WYX0</accession>
<reference evidence="3" key="1">
    <citation type="submission" date="2016-10" db="EMBL/GenBank/DDBJ databases">
        <authorList>
            <person name="Varghese N."/>
            <person name="Submissions S."/>
        </authorList>
    </citation>
    <scope>NUCLEOTIDE SEQUENCE [LARGE SCALE GENOMIC DNA]</scope>
    <source>
        <strain evidence="3">JCM 18416</strain>
    </source>
</reference>
<evidence type="ECO:0000313" key="3">
    <source>
        <dbReference type="Proteomes" id="UP000199460"/>
    </source>
</evidence>
<dbReference type="InterPro" id="IPR011990">
    <property type="entry name" value="TPR-like_helical_dom_sf"/>
</dbReference>
<evidence type="ECO:0000313" key="2">
    <source>
        <dbReference type="EMBL" id="SDP95436.1"/>
    </source>
</evidence>
<proteinExistence type="predicted"/>
<feature type="repeat" description="TPR" evidence="1">
    <location>
        <begin position="17"/>
        <end position="50"/>
    </location>
</feature>
<dbReference type="Gene3D" id="1.25.40.10">
    <property type="entry name" value="Tetratricopeptide repeat domain"/>
    <property type="match status" value="1"/>
</dbReference>
<name>A0A1H0WYX0_9GAMM</name>
<sequence>MSSEALEKMLAKGMDNALLRFGLGKAHLDAGNAAQAAEHLQRCIEFDPNYSAAWKLLGKALQAEGDTEAARQAWQQGIAAAQAKGDKQAEKEMSVFLRKLDKPTSNRG</sequence>
<protein>
    <submittedName>
        <fullName evidence="2">Tetratricopeptide repeat-containing protein</fullName>
    </submittedName>
</protein>
<dbReference type="Proteomes" id="UP000199460">
    <property type="component" value="Unassembled WGS sequence"/>
</dbReference>
<evidence type="ECO:0000256" key="1">
    <source>
        <dbReference type="PROSITE-ProRule" id="PRU00339"/>
    </source>
</evidence>
<keyword evidence="1" id="KW-0802">TPR repeat</keyword>
<dbReference type="GeneID" id="300932384"/>
<dbReference type="Pfam" id="PF14559">
    <property type="entry name" value="TPR_19"/>
    <property type="match status" value="1"/>
</dbReference>
<organism evidence="2 3">
    <name type="scientific">Ectopseudomonas guguanensis</name>
    <dbReference type="NCBI Taxonomy" id="1198456"/>
    <lineage>
        <taxon>Bacteria</taxon>
        <taxon>Pseudomonadati</taxon>
        <taxon>Pseudomonadota</taxon>
        <taxon>Gammaproteobacteria</taxon>
        <taxon>Pseudomonadales</taxon>
        <taxon>Pseudomonadaceae</taxon>
        <taxon>Ectopseudomonas</taxon>
    </lineage>
</organism>
<dbReference type="PROSITE" id="PS50005">
    <property type="entry name" value="TPR"/>
    <property type="match status" value="1"/>
</dbReference>
<dbReference type="EMBL" id="FNJJ01000008">
    <property type="protein sequence ID" value="SDP95436.1"/>
    <property type="molecule type" value="Genomic_DNA"/>
</dbReference>
<dbReference type="AlphaFoldDB" id="A0A1H0WYX0"/>
<dbReference type="SUPFAM" id="SSF48452">
    <property type="entry name" value="TPR-like"/>
    <property type="match status" value="1"/>
</dbReference>
<dbReference type="SMART" id="SM00028">
    <property type="entry name" value="TPR"/>
    <property type="match status" value="2"/>
</dbReference>